<dbReference type="InterPro" id="IPR029058">
    <property type="entry name" value="AB_hydrolase_fold"/>
</dbReference>
<dbReference type="OrthoDB" id="1997677at2"/>
<evidence type="ECO:0000256" key="1">
    <source>
        <dbReference type="SAM" id="Phobius"/>
    </source>
</evidence>
<organism evidence="2 3">
    <name type="scientific">Litoreibacter meonggei</name>
    <dbReference type="NCBI Taxonomy" id="1049199"/>
    <lineage>
        <taxon>Bacteria</taxon>
        <taxon>Pseudomonadati</taxon>
        <taxon>Pseudomonadota</taxon>
        <taxon>Alphaproteobacteria</taxon>
        <taxon>Rhodobacterales</taxon>
        <taxon>Roseobacteraceae</taxon>
        <taxon>Litoreibacter</taxon>
    </lineage>
</organism>
<feature type="transmembrane region" description="Helical" evidence="1">
    <location>
        <begin position="112"/>
        <end position="133"/>
    </location>
</feature>
<sequence length="291" mass="32636">MMDAAAHPDADDLPSWYQEIFPAGPCNGFYQKFEHHAVMCVERDPNVLVVSFDNLAEAGNKNMKREAWAGKFLSDLGVSHMGVFSQGPTWFRDQSLVTYLTMLRDQGFFRRFSRVVFCGTSMGGFAALAFASLSPGAVVMAFSPQSSLDAELVPWEPRFRKGQAQNWELLHSDGAAEIEQASKVYVVYDPFEPLDCAHVDRLSGEHVVRLPAPGLGHKSALVLRRMDRLKSVMASAIQGDLSPLSFAKMIRNRKDIYLYKVNMVNLLTAKNRHTLSAQFAKAFRARRKQRS</sequence>
<evidence type="ECO:0000313" key="2">
    <source>
        <dbReference type="EMBL" id="RLJ58921.1"/>
    </source>
</evidence>
<reference evidence="2 3" key="1">
    <citation type="submission" date="2018-10" db="EMBL/GenBank/DDBJ databases">
        <title>Genomic Encyclopedia of Archaeal and Bacterial Type Strains, Phase II (KMG-II): from individual species to whole genera.</title>
        <authorList>
            <person name="Goeker M."/>
        </authorList>
    </citation>
    <scope>NUCLEOTIDE SEQUENCE [LARGE SCALE GENOMIC DNA]</scope>
    <source>
        <strain evidence="2 3">DSM 29466</strain>
    </source>
</reference>
<protein>
    <submittedName>
        <fullName evidence="2">Putative esterase</fullName>
    </submittedName>
</protein>
<keyword evidence="3" id="KW-1185">Reference proteome</keyword>
<dbReference type="Gene3D" id="3.40.50.1820">
    <property type="entry name" value="alpha/beta hydrolase"/>
    <property type="match status" value="1"/>
</dbReference>
<keyword evidence="1" id="KW-0812">Transmembrane</keyword>
<dbReference type="SUPFAM" id="SSF53474">
    <property type="entry name" value="alpha/beta-Hydrolases"/>
    <property type="match status" value="1"/>
</dbReference>
<keyword evidence="1" id="KW-0472">Membrane</keyword>
<keyword evidence="1" id="KW-1133">Transmembrane helix</keyword>
<accession>A0A497WQ45</accession>
<name>A0A497WQ45_9RHOB</name>
<comment type="caution">
    <text evidence="2">The sequence shown here is derived from an EMBL/GenBank/DDBJ whole genome shotgun (WGS) entry which is preliminary data.</text>
</comment>
<dbReference type="Proteomes" id="UP000269157">
    <property type="component" value="Unassembled WGS sequence"/>
</dbReference>
<evidence type="ECO:0000313" key="3">
    <source>
        <dbReference type="Proteomes" id="UP000269157"/>
    </source>
</evidence>
<dbReference type="EMBL" id="RCCE01000002">
    <property type="protein sequence ID" value="RLJ58921.1"/>
    <property type="molecule type" value="Genomic_DNA"/>
</dbReference>
<proteinExistence type="predicted"/>
<dbReference type="AlphaFoldDB" id="A0A497WQ45"/>
<gene>
    <name evidence="2" type="ORF">BCF46_1059</name>
</gene>
<dbReference type="RefSeq" id="WP_121022474.1">
    <property type="nucleotide sequence ID" value="NZ_RCCE01000002.1"/>
</dbReference>